<dbReference type="EMBL" id="OZ022407">
    <property type="protein sequence ID" value="CAK9437989.1"/>
    <property type="molecule type" value="Genomic_DNA"/>
</dbReference>
<protein>
    <recommendedName>
        <fullName evidence="4">Hydantoin racemase</fullName>
    </recommendedName>
</protein>
<dbReference type="GeneID" id="92207557"/>
<evidence type="ECO:0000313" key="3">
    <source>
        <dbReference type="Proteomes" id="UP001497383"/>
    </source>
</evidence>
<dbReference type="InterPro" id="IPR015942">
    <property type="entry name" value="Asp/Glu/hydantoin_racemase"/>
</dbReference>
<accession>A0ABP0ZL89</accession>
<comment type="similarity">
    <text evidence="1">Belongs to the HyuE racemase family.</text>
</comment>
<dbReference type="InterPro" id="IPR052186">
    <property type="entry name" value="Hydantoin_racemase-like"/>
</dbReference>
<evidence type="ECO:0008006" key="4">
    <source>
        <dbReference type="Google" id="ProtNLM"/>
    </source>
</evidence>
<dbReference type="Gene3D" id="3.40.50.12500">
    <property type="match status" value="1"/>
</dbReference>
<dbReference type="InterPro" id="IPR053714">
    <property type="entry name" value="Iso_Racemase_Enz_sf"/>
</dbReference>
<evidence type="ECO:0000313" key="2">
    <source>
        <dbReference type="EMBL" id="CAK9437989.1"/>
    </source>
</evidence>
<evidence type="ECO:0000256" key="1">
    <source>
        <dbReference type="ARBA" id="ARBA00038414"/>
    </source>
</evidence>
<organism evidence="2 3">
    <name type="scientific">Lodderomyces beijingensis</name>
    <dbReference type="NCBI Taxonomy" id="1775926"/>
    <lineage>
        <taxon>Eukaryota</taxon>
        <taxon>Fungi</taxon>
        <taxon>Dikarya</taxon>
        <taxon>Ascomycota</taxon>
        <taxon>Saccharomycotina</taxon>
        <taxon>Pichiomycetes</taxon>
        <taxon>Debaryomycetaceae</taxon>
        <taxon>Candida/Lodderomyces clade</taxon>
        <taxon>Lodderomyces</taxon>
    </lineage>
</organism>
<name>A0ABP0ZL89_9ASCO</name>
<dbReference type="PANTHER" id="PTHR28047:SF5">
    <property type="entry name" value="PROTEIN DCG1"/>
    <property type="match status" value="1"/>
</dbReference>
<proteinExistence type="inferred from homology"/>
<keyword evidence="3" id="KW-1185">Reference proteome</keyword>
<sequence length="233" mass="25489">MAISLLIVNPNSSEKVTTNLKQVVTAPEGAELVFYTAPSAAPKEITGEQTSLESTRIVMADIKERKLDTQHDGFMVCCYSDHPLIQQLSQLTKKPVVGIMQATLIYALSSPFVKKSFVLTSTSAWEPLLDKGIADFAGAASFPSNKFQKTRGLNVSVLNLADDDEYGKIRSRVKEILEVEYKADNIDCVLLGCAGMAGLDKKLEADYPGVRFIDSVKIATHLLNGLVRFETTQ</sequence>
<gene>
    <name evidence="2" type="ORF">LODBEIA_P23610</name>
</gene>
<dbReference type="Pfam" id="PF01177">
    <property type="entry name" value="Asp_Glu_race"/>
    <property type="match status" value="1"/>
</dbReference>
<dbReference type="RefSeq" id="XP_066829299.1">
    <property type="nucleotide sequence ID" value="XM_066972352.1"/>
</dbReference>
<reference evidence="2 3" key="1">
    <citation type="submission" date="2024-03" db="EMBL/GenBank/DDBJ databases">
        <authorList>
            <person name="Brejova B."/>
        </authorList>
    </citation>
    <scope>NUCLEOTIDE SEQUENCE [LARGE SCALE GENOMIC DNA]</scope>
    <source>
        <strain evidence="2 3">CBS 14171</strain>
    </source>
</reference>
<dbReference type="Proteomes" id="UP001497383">
    <property type="component" value="Chromosome 3"/>
</dbReference>
<dbReference type="PANTHER" id="PTHR28047">
    <property type="entry name" value="PROTEIN DCG1"/>
    <property type="match status" value="1"/>
</dbReference>